<comment type="caution">
    <text evidence="2">The sequence shown here is derived from an EMBL/GenBank/DDBJ whole genome shotgun (WGS) entry which is preliminary data.</text>
</comment>
<dbReference type="Pfam" id="PF15567">
    <property type="entry name" value="Imm35"/>
    <property type="match status" value="1"/>
</dbReference>
<keyword evidence="3" id="KW-1185">Reference proteome</keyword>
<name>A0ABS7E6V8_9GAMM</name>
<accession>A0ABS7E6V8</accession>
<proteinExistence type="predicted"/>
<sequence>MEIITLNDAKSLAQKYIAKLDLGEELVILDDETLTESFGWVFFYNTKKFQETGDFRYMVGGNAPIIIDKKSGRLSETGTAYEISHYINEYKSRENN</sequence>
<evidence type="ECO:0000313" key="2">
    <source>
        <dbReference type="EMBL" id="MBW8185385.1"/>
    </source>
</evidence>
<organism evidence="2 3">
    <name type="scientific">Shewanella nanhaiensis</name>
    <dbReference type="NCBI Taxonomy" id="2864872"/>
    <lineage>
        <taxon>Bacteria</taxon>
        <taxon>Pseudomonadati</taxon>
        <taxon>Pseudomonadota</taxon>
        <taxon>Gammaproteobacteria</taxon>
        <taxon>Alteromonadales</taxon>
        <taxon>Shewanellaceae</taxon>
        <taxon>Shewanella</taxon>
    </lineage>
</organism>
<feature type="domain" description="Immunity protein 35" evidence="1">
    <location>
        <begin position="8"/>
        <end position="74"/>
    </location>
</feature>
<dbReference type="RefSeq" id="WP_220110812.1">
    <property type="nucleotide sequence ID" value="NZ_JAHZST010000013.1"/>
</dbReference>
<gene>
    <name evidence="2" type="ORF">K0625_17155</name>
</gene>
<dbReference type="EMBL" id="JAHZST010000013">
    <property type="protein sequence ID" value="MBW8185385.1"/>
    <property type="molecule type" value="Genomic_DNA"/>
</dbReference>
<dbReference type="InterPro" id="IPR029082">
    <property type="entry name" value="Imm35"/>
</dbReference>
<evidence type="ECO:0000313" key="3">
    <source>
        <dbReference type="Proteomes" id="UP001195963"/>
    </source>
</evidence>
<reference evidence="2 3" key="1">
    <citation type="submission" date="2021-07" db="EMBL/GenBank/DDBJ databases">
        <title>Shewanella sp. nov, isolated from SCS.</title>
        <authorList>
            <person name="Cao W.R."/>
        </authorList>
    </citation>
    <scope>NUCLEOTIDE SEQUENCE [LARGE SCALE GENOMIC DNA]</scope>
    <source>
        <strain evidence="2 3">NR704-98</strain>
    </source>
</reference>
<protein>
    <submittedName>
        <fullName evidence="2">YrhB family protein</fullName>
    </submittedName>
</protein>
<evidence type="ECO:0000259" key="1">
    <source>
        <dbReference type="Pfam" id="PF15567"/>
    </source>
</evidence>
<dbReference type="Proteomes" id="UP001195963">
    <property type="component" value="Unassembled WGS sequence"/>
</dbReference>